<proteinExistence type="predicted"/>
<evidence type="ECO:0000256" key="1">
    <source>
        <dbReference type="SAM" id="SignalP"/>
    </source>
</evidence>
<sequence>MKSDFAMVLSCLLFAASALAAPAPWYLWRSQLDGQVFCAQTPLGAAWQRVGGPYRDARCENAGVPGK</sequence>
<organism evidence="2 3">
    <name type="scientific">Candidatus Accumulibacter phosphatis</name>
    <dbReference type="NCBI Taxonomy" id="327160"/>
    <lineage>
        <taxon>Bacteria</taxon>
        <taxon>Pseudomonadati</taxon>
        <taxon>Pseudomonadota</taxon>
        <taxon>Betaproteobacteria</taxon>
        <taxon>Candidatus Accumulibacter</taxon>
    </lineage>
</organism>
<name>A0ABX1TZW2_9PROT</name>
<dbReference type="EMBL" id="SPMY01000036">
    <property type="protein sequence ID" value="NMQ28584.1"/>
    <property type="molecule type" value="Genomic_DNA"/>
</dbReference>
<keyword evidence="1" id="KW-0732">Signal</keyword>
<dbReference type="RefSeq" id="WP_169067042.1">
    <property type="nucleotide sequence ID" value="NZ_SPMY01000036.1"/>
</dbReference>
<protein>
    <recommendedName>
        <fullName evidence="4">DUF4124 domain-containing protein</fullName>
    </recommendedName>
</protein>
<reference evidence="2 3" key="1">
    <citation type="submission" date="2019-03" db="EMBL/GenBank/DDBJ databases">
        <title>Metabolic reconstructions from genomes of highly enriched 'Candidatus Accumulibacter' and 'Candidatus Competibacter' bioreactor populations.</title>
        <authorList>
            <person name="Annavajhala M.K."/>
            <person name="Welles L."/>
            <person name="Abbas B."/>
            <person name="Sorokin D."/>
            <person name="Park H."/>
            <person name="Van Loosdrecht M."/>
            <person name="Chandran K."/>
        </authorList>
    </citation>
    <scope>NUCLEOTIDE SEQUENCE [LARGE SCALE GENOMIC DNA]</scope>
    <source>
        <strain evidence="2 3">SBR_S</strain>
    </source>
</reference>
<dbReference type="Proteomes" id="UP000749010">
    <property type="component" value="Unassembled WGS sequence"/>
</dbReference>
<keyword evidence="3" id="KW-1185">Reference proteome</keyword>
<evidence type="ECO:0000313" key="2">
    <source>
        <dbReference type="EMBL" id="NMQ28584.1"/>
    </source>
</evidence>
<feature type="signal peptide" evidence="1">
    <location>
        <begin position="1"/>
        <end position="20"/>
    </location>
</feature>
<comment type="caution">
    <text evidence="2">The sequence shown here is derived from an EMBL/GenBank/DDBJ whole genome shotgun (WGS) entry which is preliminary data.</text>
</comment>
<feature type="chain" id="PRO_5045971762" description="DUF4124 domain-containing protein" evidence="1">
    <location>
        <begin position="21"/>
        <end position="67"/>
    </location>
</feature>
<gene>
    <name evidence="2" type="ORF">E4Q23_12965</name>
</gene>
<accession>A0ABX1TZW2</accession>
<evidence type="ECO:0008006" key="4">
    <source>
        <dbReference type="Google" id="ProtNLM"/>
    </source>
</evidence>
<evidence type="ECO:0000313" key="3">
    <source>
        <dbReference type="Proteomes" id="UP000749010"/>
    </source>
</evidence>